<feature type="compositionally biased region" description="Acidic residues" evidence="1">
    <location>
        <begin position="425"/>
        <end position="443"/>
    </location>
</feature>
<accession>A0A7I8KL44</accession>
<feature type="region of interest" description="Disordered" evidence="1">
    <location>
        <begin position="1"/>
        <end position="38"/>
    </location>
</feature>
<feature type="domain" description="BSD" evidence="2">
    <location>
        <begin position="196"/>
        <end position="248"/>
    </location>
</feature>
<dbReference type="GO" id="GO:0005737">
    <property type="term" value="C:cytoplasm"/>
    <property type="evidence" value="ECO:0007669"/>
    <property type="project" value="TreeGrafter"/>
</dbReference>
<organism evidence="3 4">
    <name type="scientific">Spirodela intermedia</name>
    <name type="common">Intermediate duckweed</name>
    <dbReference type="NCBI Taxonomy" id="51605"/>
    <lineage>
        <taxon>Eukaryota</taxon>
        <taxon>Viridiplantae</taxon>
        <taxon>Streptophyta</taxon>
        <taxon>Embryophyta</taxon>
        <taxon>Tracheophyta</taxon>
        <taxon>Spermatophyta</taxon>
        <taxon>Magnoliopsida</taxon>
        <taxon>Liliopsida</taxon>
        <taxon>Araceae</taxon>
        <taxon>Lemnoideae</taxon>
        <taxon>Spirodela</taxon>
    </lineage>
</organism>
<name>A0A7I8KL44_SPIIN</name>
<sequence>MDFFRSVFSGEEEAVQEAGAPPDGNHGGAESNSSSLGGEGSAWGGFGSLIKTLASKSESVIQTYQRDLQEFGSGFRVEAAAIREVIKDLPNALEAGASVAQESLESVGQVIDDLGDSVWRGATDVIAHSKDAILSIDSDFAEHAGSSLGASTQSPVIDSGGTTKKYNRFEVKVMSLQSNPGTFTEGPEDAEDLGMWAADFQLGEKEEEIESLLAENEALEVNLEKLVPVHLDYETFWTRYFYKVYKLKQVEDVRADLVKRVLVEEEEELSWEVDDDDYEEDGKEEQQGRQEGSEKQEQRNEQVRAEENSPSPLSKEENDQMQKPVSRDSPNENSQVSNSGEVASVSSGDDNASKINNVASKLDDQILHEAEAKPVVSVPNQPSTPDEDDLGWDEIEDLGEDDDKKISDSGGNLNDAALRKRLSTTEEEEDLSWDIEDDEPIKD</sequence>
<dbReference type="InterPro" id="IPR051494">
    <property type="entry name" value="BSD_domain-containing"/>
</dbReference>
<dbReference type="SUPFAM" id="SSF140383">
    <property type="entry name" value="BSD domain-like"/>
    <property type="match status" value="1"/>
</dbReference>
<reference evidence="3" key="1">
    <citation type="submission" date="2020-02" db="EMBL/GenBank/DDBJ databases">
        <authorList>
            <person name="Scholz U."/>
            <person name="Mascher M."/>
            <person name="Fiebig A."/>
        </authorList>
    </citation>
    <scope>NUCLEOTIDE SEQUENCE</scope>
</reference>
<gene>
    <name evidence="3" type="ORF">SI8410_06009185</name>
</gene>
<feature type="compositionally biased region" description="Basic and acidic residues" evidence="1">
    <location>
        <begin position="361"/>
        <end position="372"/>
    </location>
</feature>
<dbReference type="InterPro" id="IPR035925">
    <property type="entry name" value="BSD_dom_sf"/>
</dbReference>
<dbReference type="EMBL" id="LR746269">
    <property type="protein sequence ID" value="CAA7398520.1"/>
    <property type="molecule type" value="Genomic_DNA"/>
</dbReference>
<feature type="region of interest" description="Disordered" evidence="1">
    <location>
        <begin position="266"/>
        <end position="443"/>
    </location>
</feature>
<evidence type="ECO:0000259" key="2">
    <source>
        <dbReference type="PROSITE" id="PS50858"/>
    </source>
</evidence>
<proteinExistence type="predicted"/>
<dbReference type="Pfam" id="PF03909">
    <property type="entry name" value="BSD"/>
    <property type="match status" value="1"/>
</dbReference>
<dbReference type="PANTHER" id="PTHR16019">
    <property type="entry name" value="SYNAPSE-ASSOCIATED PROTEIN"/>
    <property type="match status" value="1"/>
</dbReference>
<evidence type="ECO:0000256" key="1">
    <source>
        <dbReference type="SAM" id="MobiDB-lite"/>
    </source>
</evidence>
<feature type="compositionally biased region" description="Acidic residues" evidence="1">
    <location>
        <begin position="385"/>
        <end position="401"/>
    </location>
</feature>
<keyword evidence="4" id="KW-1185">Reference proteome</keyword>
<feature type="compositionally biased region" description="Basic and acidic residues" evidence="1">
    <location>
        <begin position="314"/>
        <end position="330"/>
    </location>
</feature>
<dbReference type="Proteomes" id="UP000663760">
    <property type="component" value="Chromosome 6"/>
</dbReference>
<feature type="compositionally biased region" description="Polar residues" evidence="1">
    <location>
        <begin position="331"/>
        <end position="359"/>
    </location>
</feature>
<evidence type="ECO:0000313" key="3">
    <source>
        <dbReference type="EMBL" id="CAA7398520.1"/>
    </source>
</evidence>
<feature type="compositionally biased region" description="Basic and acidic residues" evidence="1">
    <location>
        <begin position="284"/>
        <end position="307"/>
    </location>
</feature>
<dbReference type="PROSITE" id="PS50858">
    <property type="entry name" value="BSD"/>
    <property type="match status" value="1"/>
</dbReference>
<dbReference type="SMART" id="SM00751">
    <property type="entry name" value="BSD"/>
    <property type="match status" value="1"/>
</dbReference>
<feature type="compositionally biased region" description="Acidic residues" evidence="1">
    <location>
        <begin position="266"/>
        <end position="283"/>
    </location>
</feature>
<dbReference type="PANTHER" id="PTHR16019:SF5">
    <property type="entry name" value="BSD DOMAIN-CONTAINING PROTEIN 1"/>
    <property type="match status" value="1"/>
</dbReference>
<dbReference type="Gene3D" id="1.10.3970.10">
    <property type="entry name" value="BSD domain"/>
    <property type="match status" value="1"/>
</dbReference>
<dbReference type="InterPro" id="IPR005607">
    <property type="entry name" value="BSD_dom"/>
</dbReference>
<dbReference type="AlphaFoldDB" id="A0A7I8KL44"/>
<evidence type="ECO:0000313" key="4">
    <source>
        <dbReference type="Proteomes" id="UP000663760"/>
    </source>
</evidence>
<dbReference type="OrthoDB" id="73788at2759"/>
<protein>
    <recommendedName>
        <fullName evidence="2">BSD domain-containing protein</fullName>
    </recommendedName>
</protein>